<accession>A0A941CSC1</accession>
<proteinExistence type="predicted"/>
<reference evidence="3 4" key="1">
    <citation type="submission" date="2021-04" db="EMBL/GenBank/DDBJ databases">
        <title>Allobacillus sp. nov. SKP8-2 isolated from shrimp paste.</title>
        <authorList>
            <person name="Tanasupawat S."/>
            <person name="Yiamsombat S."/>
            <person name="Kanchanasin P."/>
            <person name="Kuncharoen N."/>
        </authorList>
    </citation>
    <scope>NUCLEOTIDE SEQUENCE [LARGE SCALE GENOMIC DNA]</scope>
    <source>
        <strain evidence="3 4">SKP8-2</strain>
    </source>
</reference>
<dbReference type="Proteomes" id="UP000675431">
    <property type="component" value="Unassembled WGS sequence"/>
</dbReference>
<organism evidence="3 4">
    <name type="scientific">Allobacillus saliphilus</name>
    <dbReference type="NCBI Taxonomy" id="2912308"/>
    <lineage>
        <taxon>Bacteria</taxon>
        <taxon>Bacillati</taxon>
        <taxon>Bacillota</taxon>
        <taxon>Bacilli</taxon>
        <taxon>Bacillales</taxon>
        <taxon>Bacillaceae</taxon>
        <taxon>Allobacillus</taxon>
    </lineage>
</organism>
<dbReference type="InterPro" id="IPR009045">
    <property type="entry name" value="Zn_M74/Hedgehog-like"/>
</dbReference>
<dbReference type="GO" id="GO:0008233">
    <property type="term" value="F:peptidase activity"/>
    <property type="evidence" value="ECO:0007669"/>
    <property type="project" value="InterPro"/>
</dbReference>
<dbReference type="PANTHER" id="PTHR34385">
    <property type="entry name" value="D-ALANYL-D-ALANINE CARBOXYPEPTIDASE"/>
    <property type="match status" value="1"/>
</dbReference>
<dbReference type="EMBL" id="JAGSIE010000007">
    <property type="protein sequence ID" value="MBR7553022.1"/>
    <property type="molecule type" value="Genomic_DNA"/>
</dbReference>
<dbReference type="InterPro" id="IPR058193">
    <property type="entry name" value="VanY/YodJ_core_dom"/>
</dbReference>
<gene>
    <name evidence="3" type="ORF">KC820_02525</name>
</gene>
<dbReference type="GO" id="GO:0006508">
    <property type="term" value="P:proteolysis"/>
    <property type="evidence" value="ECO:0007669"/>
    <property type="project" value="InterPro"/>
</dbReference>
<dbReference type="Pfam" id="PF02557">
    <property type="entry name" value="VanY"/>
    <property type="match status" value="1"/>
</dbReference>
<protein>
    <submittedName>
        <fullName evidence="3">M15 family metallopeptidase</fullName>
    </submittedName>
</protein>
<dbReference type="InterPro" id="IPR003709">
    <property type="entry name" value="VanY-like_core_dom"/>
</dbReference>
<feature type="chain" id="PRO_5038072955" evidence="1">
    <location>
        <begin position="26"/>
        <end position="263"/>
    </location>
</feature>
<evidence type="ECO:0000256" key="1">
    <source>
        <dbReference type="SAM" id="SignalP"/>
    </source>
</evidence>
<evidence type="ECO:0000313" key="4">
    <source>
        <dbReference type="Proteomes" id="UP000675431"/>
    </source>
</evidence>
<sequence>MRFAYTILVISLLALFAGCSVNGEAKTVNSLNNIQTEQSEKEKIITNGRANIGQEVLAEAVSGEVNSDGVTVVGEPDSEQVIVNKDRKLPDGYEPPDLMIPDVAFQAVNQERKHLRKPAALALEKLFKAAEEDGIELVAVSGYRRYETQVYLYNRNVEVKGKEYADQYSAKPGHSEHQTGLAMDVSAASVAFDLVEAFEETPEGQWVAENAHEFGFVIRYPKGKSDITGYNYEPWHLRYVGPEIATSIHEQNVTIEKFFGIVE</sequence>
<name>A0A941CSC1_9BACI</name>
<keyword evidence="4" id="KW-1185">Reference proteome</keyword>
<dbReference type="InterPro" id="IPR052179">
    <property type="entry name" value="DD-CPase-like"/>
</dbReference>
<evidence type="ECO:0000259" key="2">
    <source>
        <dbReference type="Pfam" id="PF02557"/>
    </source>
</evidence>
<feature type="signal peptide" evidence="1">
    <location>
        <begin position="1"/>
        <end position="25"/>
    </location>
</feature>
<dbReference type="AlphaFoldDB" id="A0A941CSC1"/>
<evidence type="ECO:0000313" key="3">
    <source>
        <dbReference type="EMBL" id="MBR7553022.1"/>
    </source>
</evidence>
<dbReference type="SUPFAM" id="SSF55166">
    <property type="entry name" value="Hedgehog/DD-peptidase"/>
    <property type="match status" value="1"/>
</dbReference>
<keyword evidence="1" id="KW-0732">Signal</keyword>
<dbReference type="RefSeq" id="WP_212367695.1">
    <property type="nucleotide sequence ID" value="NZ_JAGSIE010000007.1"/>
</dbReference>
<dbReference type="PANTHER" id="PTHR34385:SF1">
    <property type="entry name" value="PEPTIDOGLYCAN L-ALANYL-D-GLUTAMATE ENDOPEPTIDASE CWLK"/>
    <property type="match status" value="1"/>
</dbReference>
<dbReference type="Gene3D" id="3.30.1380.10">
    <property type="match status" value="1"/>
</dbReference>
<feature type="domain" description="D-alanyl-D-alanine carboxypeptidase-like core" evidence="2">
    <location>
        <begin position="113"/>
        <end position="241"/>
    </location>
</feature>
<dbReference type="CDD" id="cd14852">
    <property type="entry name" value="LD-carboxypeptidase"/>
    <property type="match status" value="1"/>
</dbReference>
<comment type="caution">
    <text evidence="3">The sequence shown here is derived from an EMBL/GenBank/DDBJ whole genome shotgun (WGS) entry which is preliminary data.</text>
</comment>
<dbReference type="PROSITE" id="PS51257">
    <property type="entry name" value="PROKAR_LIPOPROTEIN"/>
    <property type="match status" value="1"/>
</dbReference>